<reference evidence="4" key="1">
    <citation type="submission" date="2022-07" db="EMBL/GenBank/DDBJ databases">
        <title>Isolation and characterisation of Klebsiella pneumoniae phages.</title>
        <authorList>
            <person name="Kabwe M."/>
            <person name="Ku H."/>
            <person name="Tucci J."/>
        </authorList>
    </citation>
    <scope>NUCLEOTIDE SEQUENCE</scope>
</reference>
<dbReference type="InterPro" id="IPR036397">
    <property type="entry name" value="RNaseH_sf"/>
</dbReference>
<dbReference type="Gene3D" id="1.10.150.20">
    <property type="entry name" value="5' to 3' exonuclease, C-terminal subdomain"/>
    <property type="match status" value="1"/>
</dbReference>
<dbReference type="PANTHER" id="PTHR10133:SF27">
    <property type="entry name" value="DNA POLYMERASE NU"/>
    <property type="match status" value="1"/>
</dbReference>
<dbReference type="Gene3D" id="3.30.70.370">
    <property type="match status" value="2"/>
</dbReference>
<dbReference type="EMBL" id="OP079918">
    <property type="protein sequence ID" value="UVD41766.1"/>
    <property type="molecule type" value="Genomic_DNA"/>
</dbReference>
<keyword evidence="4" id="KW-0548">Nucleotidyltransferase</keyword>
<dbReference type="Pfam" id="PF00476">
    <property type="entry name" value="DNA_pol_A"/>
    <property type="match status" value="1"/>
</dbReference>
<evidence type="ECO:0000256" key="1">
    <source>
        <dbReference type="ARBA" id="ARBA00022705"/>
    </source>
</evidence>
<dbReference type="Proteomes" id="UP001059123">
    <property type="component" value="Segment"/>
</dbReference>
<proteinExistence type="predicted"/>
<dbReference type="Gene3D" id="3.30.420.10">
    <property type="entry name" value="Ribonuclease H-like superfamily/Ribonuclease H"/>
    <property type="match status" value="1"/>
</dbReference>
<name>A0A976SVA6_9CAUD</name>
<dbReference type="SMART" id="SM00482">
    <property type="entry name" value="POLAc"/>
    <property type="match status" value="1"/>
</dbReference>
<sequence length="894" mass="101464">MGCPTCWTAYYHINCMRIRLCVSNGIQIGITMTASKARSVRSTRSSMIMTIDWKKAGQGRLLVMDAEAKGLLDAIRYDKGNHDVHIICCMDLITTEEFLFFNAYEDRDPEARERLVEWEGHQDGSLEDGVNFLRYADAIISQNWLGYDGLLMEKAFPAIFKGYNHTEKRGKSAYRSDLCPVKVMDTLVMSRLLNPDRRLPPQAYAKGLGNVGPHSIEAHGIRIGRYKPENEDWSKLTDHMVHRVREDVAIGRDMFLWLFNGEWKEHKARGLNPRTKLGIETAFHMESIVALEMTRQAERGFRLDIDKAIERCAILDKEIDATDAGFRPHMPMRIKSKPFKQEEKNEYVAAANEWARSNGIPIRLGDTAFLYSERRSDRKTVWGVTTKSGDWHATVKKDYPHIRGNRNDTPSIKHIGPYTPVTFEDIPLGNRDTVKEIIYQYGWRGVEFNDTDQAYIDEHNELPKPWSGKINEKSIKVWQEAAARDGKTVPDWCLGIARWYILVSRRGQILNRGDVEAFNEKGIWPSQAGKRKCRGLVPAAFSRELGISAQTYYERYGYWPTSDKDDSEWRVPAVAISIGTSTFRMRHRNVVNIPARGLFPLRDLFIAGKGKLILGCDGAGLELRVLSHFMNDPEYQEIVLHGDIHTHNQLKAGLPKRDMAKTFIYAFLYGSGIANLAAVCGVTEKVMREVVARFEIELPSLARLRESVIAAGNNYGYLQAPDGHWGRIRSKGGVLKEHTMLNVLLQMTGSLCMKYAAVKAFAVMRREGVALDADGHPAGVANVHDEIQMEVPEDEVLVLDYDIPFTREGFDTEKAAIKAAFDPEEKRIHIDADGRMWSAAALVSVEDDHIKCRRKYHRAGQIIAEAMTWAGQYLKMRCPMAGEYKIGTSWAETH</sequence>
<evidence type="ECO:0000256" key="2">
    <source>
        <dbReference type="ARBA" id="ARBA00023109"/>
    </source>
</evidence>
<dbReference type="GO" id="GO:0006261">
    <property type="term" value="P:DNA-templated DNA replication"/>
    <property type="evidence" value="ECO:0007669"/>
    <property type="project" value="InterPro"/>
</dbReference>
<dbReference type="GO" id="GO:0006302">
    <property type="term" value="P:double-strand break repair"/>
    <property type="evidence" value="ECO:0007669"/>
    <property type="project" value="TreeGrafter"/>
</dbReference>
<evidence type="ECO:0000313" key="5">
    <source>
        <dbReference type="Proteomes" id="UP001059123"/>
    </source>
</evidence>
<keyword evidence="4" id="KW-0808">Transferase</keyword>
<gene>
    <name evidence="4" type="ORF">KPN7_32</name>
</gene>
<keyword evidence="1" id="KW-0235">DNA replication</keyword>
<dbReference type="SUPFAM" id="SSF56672">
    <property type="entry name" value="DNA/RNA polymerases"/>
    <property type="match status" value="1"/>
</dbReference>
<dbReference type="GO" id="GO:0039693">
    <property type="term" value="P:viral DNA genome replication"/>
    <property type="evidence" value="ECO:0007669"/>
    <property type="project" value="UniProtKB-KW"/>
</dbReference>
<keyword evidence="5" id="KW-1185">Reference proteome</keyword>
<dbReference type="InterPro" id="IPR012337">
    <property type="entry name" value="RNaseH-like_sf"/>
</dbReference>
<feature type="domain" description="DNA-directed DNA polymerase family A palm" evidence="3">
    <location>
        <begin position="601"/>
        <end position="795"/>
    </location>
</feature>
<dbReference type="GO" id="GO:0003677">
    <property type="term" value="F:DNA binding"/>
    <property type="evidence" value="ECO:0007669"/>
    <property type="project" value="InterPro"/>
</dbReference>
<evidence type="ECO:0000313" key="4">
    <source>
        <dbReference type="EMBL" id="UVD41766.1"/>
    </source>
</evidence>
<keyword evidence="4" id="KW-0239">DNA-directed DNA polymerase</keyword>
<dbReference type="InterPro" id="IPR002298">
    <property type="entry name" value="DNA_polymerase_A"/>
</dbReference>
<dbReference type="GO" id="GO:0003887">
    <property type="term" value="F:DNA-directed DNA polymerase activity"/>
    <property type="evidence" value="ECO:0007669"/>
    <property type="project" value="UniProtKB-KW"/>
</dbReference>
<dbReference type="PANTHER" id="PTHR10133">
    <property type="entry name" value="DNA POLYMERASE I"/>
    <property type="match status" value="1"/>
</dbReference>
<dbReference type="InterPro" id="IPR043502">
    <property type="entry name" value="DNA/RNA_pol_sf"/>
</dbReference>
<organism evidence="4 5">
    <name type="scientific">Klebsiella phage KPN7</name>
    <dbReference type="NCBI Taxonomy" id="2972462"/>
    <lineage>
        <taxon>Viruses</taxon>
        <taxon>Duplodnaviria</taxon>
        <taxon>Heunggongvirae</taxon>
        <taxon>Uroviricota</taxon>
        <taxon>Caudoviricetes</taxon>
        <taxon>Autographivirales</taxon>
        <taxon>Autosignataviridae</taxon>
        <taxon>Molineuxvirinae</taxon>
        <taxon>Gansuvirus</taxon>
        <taxon>Gansuvirus KPN7</taxon>
    </lineage>
</organism>
<keyword evidence="2" id="KW-1194">Viral DNA replication</keyword>
<dbReference type="SUPFAM" id="SSF53098">
    <property type="entry name" value="Ribonuclease H-like"/>
    <property type="match status" value="1"/>
</dbReference>
<evidence type="ECO:0000259" key="3">
    <source>
        <dbReference type="SMART" id="SM00482"/>
    </source>
</evidence>
<accession>A0A976SVA6</accession>
<dbReference type="InterPro" id="IPR001098">
    <property type="entry name" value="DNA-dir_DNA_pol_A_palm_dom"/>
</dbReference>
<protein>
    <submittedName>
        <fullName evidence="4">DNA-directed DNA polymerase</fullName>
    </submittedName>
</protein>